<keyword evidence="3" id="KW-1185">Reference proteome</keyword>
<dbReference type="GO" id="GO:0007165">
    <property type="term" value="P:signal transduction"/>
    <property type="evidence" value="ECO:0007669"/>
    <property type="project" value="InterPro"/>
</dbReference>
<protein>
    <submittedName>
        <fullName evidence="2">Chemotaxis protein CheW</fullName>
    </submittedName>
</protein>
<dbReference type="EMBL" id="WSLF01000002">
    <property type="protein sequence ID" value="KAE9636346.1"/>
    <property type="molecule type" value="Genomic_DNA"/>
</dbReference>
<evidence type="ECO:0000313" key="3">
    <source>
        <dbReference type="Proteomes" id="UP000483018"/>
    </source>
</evidence>
<gene>
    <name evidence="2" type="ORF">GND95_04285</name>
</gene>
<dbReference type="GO" id="GO:0006935">
    <property type="term" value="P:chemotaxis"/>
    <property type="evidence" value="ECO:0007669"/>
    <property type="project" value="InterPro"/>
</dbReference>
<dbReference type="PROSITE" id="PS50851">
    <property type="entry name" value="CHEW"/>
    <property type="match status" value="1"/>
</dbReference>
<evidence type="ECO:0000313" key="2">
    <source>
        <dbReference type="EMBL" id="KAE9636346.1"/>
    </source>
</evidence>
<dbReference type="InterPro" id="IPR002545">
    <property type="entry name" value="CheW-lke_dom"/>
</dbReference>
<dbReference type="Proteomes" id="UP000483018">
    <property type="component" value="Unassembled WGS sequence"/>
</dbReference>
<dbReference type="AlphaFoldDB" id="A0A7C8HFZ8"/>
<dbReference type="OrthoDB" id="9794382at2"/>
<dbReference type="GO" id="GO:0005829">
    <property type="term" value="C:cytosol"/>
    <property type="evidence" value="ECO:0007669"/>
    <property type="project" value="TreeGrafter"/>
</dbReference>
<dbReference type="CDD" id="cd00732">
    <property type="entry name" value="CheW"/>
    <property type="match status" value="1"/>
</dbReference>
<name>A0A7C8HFZ8_9FIRM</name>
<comment type="caution">
    <text evidence="2">The sequence shown here is derived from an EMBL/GenBank/DDBJ whole genome shotgun (WGS) entry which is preliminary data.</text>
</comment>
<proteinExistence type="predicted"/>
<dbReference type="SUPFAM" id="SSF50341">
    <property type="entry name" value="CheW-like"/>
    <property type="match status" value="1"/>
</dbReference>
<dbReference type="InterPro" id="IPR036061">
    <property type="entry name" value="CheW-like_dom_sf"/>
</dbReference>
<evidence type="ECO:0000259" key="1">
    <source>
        <dbReference type="PROSITE" id="PS50851"/>
    </source>
</evidence>
<dbReference type="PANTHER" id="PTHR22617:SF23">
    <property type="entry name" value="CHEMOTAXIS PROTEIN CHEW"/>
    <property type="match status" value="1"/>
</dbReference>
<dbReference type="SMART" id="SM00260">
    <property type="entry name" value="CheW"/>
    <property type="match status" value="1"/>
</dbReference>
<organism evidence="2 3">
    <name type="scientific">Defluviitalea raffinosedens</name>
    <dbReference type="NCBI Taxonomy" id="1450156"/>
    <lineage>
        <taxon>Bacteria</taxon>
        <taxon>Bacillati</taxon>
        <taxon>Bacillota</taxon>
        <taxon>Clostridia</taxon>
        <taxon>Lachnospirales</taxon>
        <taxon>Defluviitaleaceae</taxon>
        <taxon>Defluviitalea</taxon>
    </lineage>
</organism>
<dbReference type="Gene3D" id="2.40.50.180">
    <property type="entry name" value="CheA-289, Domain 4"/>
    <property type="match status" value="1"/>
</dbReference>
<feature type="domain" description="CheW-like" evidence="1">
    <location>
        <begin position="16"/>
        <end position="156"/>
    </location>
</feature>
<dbReference type="RefSeq" id="WP_158739597.1">
    <property type="nucleotide sequence ID" value="NZ_JAFBEP010000005.1"/>
</dbReference>
<sequence>MGEEMDSLMVEEDTQKGKFLTFSIGAEEYAIEVRYVTEIIGMQTITEVPELPEYIKGIINLRGKIIPVMDIRLRFKKEPREYDDRTCIIVIDIGEISIGLIVDTVSEVLSIDEGNIVSPPQVNRGSQNKYIKAIGKIDQNVKLILDCQKLLNEDEIEDLSQTF</sequence>
<accession>A0A7C8HFZ8</accession>
<dbReference type="InterPro" id="IPR039315">
    <property type="entry name" value="CheW"/>
</dbReference>
<dbReference type="Pfam" id="PF01584">
    <property type="entry name" value="CheW"/>
    <property type="match status" value="1"/>
</dbReference>
<dbReference type="PANTHER" id="PTHR22617">
    <property type="entry name" value="CHEMOTAXIS SENSOR HISTIDINE KINASE-RELATED"/>
    <property type="match status" value="1"/>
</dbReference>
<dbReference type="Gene3D" id="2.30.30.40">
    <property type="entry name" value="SH3 Domains"/>
    <property type="match status" value="1"/>
</dbReference>
<reference evidence="2 3" key="1">
    <citation type="submission" date="2019-12" db="EMBL/GenBank/DDBJ databases">
        <title>Defluviitalea raffinosedens, isolated from a biogas fermenter, genome sequencing and characterization.</title>
        <authorList>
            <person name="Rettenmaier R."/>
            <person name="Schneider M."/>
            <person name="Neuhaus K."/>
            <person name="Liebl W."/>
            <person name="Zverlov V."/>
        </authorList>
    </citation>
    <scope>NUCLEOTIDE SEQUENCE [LARGE SCALE GENOMIC DNA]</scope>
    <source>
        <strain evidence="2 3">249c-K6</strain>
    </source>
</reference>